<dbReference type="AlphaFoldDB" id="A0AAD9K089"/>
<sequence>MGCRPISSRLITIRLRATPFNITIIQAYAPTSDYDVDDVVLDQTPKKDILVVQGDWNAKIGEDAYENWIGICGRYCNTKSNERGLRLLEFASYNDLMLANTFGPHKASRRATWQSPNGKYHNQIDYTMKRKRFRSSVNIAKTRSFPGADTGSDHELVMMTFKLHLKRVKKLGHARITFDLEKLKDPEVAEAFHAMIGGKFAALTILDADGTDMDTLINTFNTAVTNTASEILGKHRSVKKPWVTADLLDLCVKRRELKKKKKDAEGVRQYRAANQEIKKGMKKAKMIWIEEQCQDIEDSLKKNNSKKTY</sequence>
<name>A0AAD9K089_RIDPI</name>
<dbReference type="PANTHER" id="PTHR23227">
    <property type="entry name" value="BUCENTAUR RELATED"/>
    <property type="match status" value="1"/>
</dbReference>
<dbReference type="SUPFAM" id="SSF56219">
    <property type="entry name" value="DNase I-like"/>
    <property type="match status" value="1"/>
</dbReference>
<comment type="caution">
    <text evidence="1">The sequence shown here is derived from an EMBL/GenBank/DDBJ whole genome shotgun (WGS) entry which is preliminary data.</text>
</comment>
<organism evidence="1 2">
    <name type="scientific">Ridgeia piscesae</name>
    <name type="common">Tubeworm</name>
    <dbReference type="NCBI Taxonomy" id="27915"/>
    <lineage>
        <taxon>Eukaryota</taxon>
        <taxon>Metazoa</taxon>
        <taxon>Spiralia</taxon>
        <taxon>Lophotrochozoa</taxon>
        <taxon>Annelida</taxon>
        <taxon>Polychaeta</taxon>
        <taxon>Sedentaria</taxon>
        <taxon>Canalipalpata</taxon>
        <taxon>Sabellida</taxon>
        <taxon>Siboglinidae</taxon>
        <taxon>Ridgeia</taxon>
    </lineage>
</organism>
<evidence type="ECO:0008006" key="3">
    <source>
        <dbReference type="Google" id="ProtNLM"/>
    </source>
</evidence>
<dbReference type="InterPro" id="IPR036691">
    <property type="entry name" value="Endo/exonu/phosph_ase_sf"/>
</dbReference>
<protein>
    <recommendedName>
        <fullName evidence="3">Endonuclease/exonuclease/phosphatase domain-containing protein</fullName>
    </recommendedName>
</protein>
<dbReference type="Proteomes" id="UP001209878">
    <property type="component" value="Unassembled WGS sequence"/>
</dbReference>
<dbReference type="InterPro" id="IPR027124">
    <property type="entry name" value="Swc5/CFDP1/2"/>
</dbReference>
<evidence type="ECO:0000313" key="2">
    <source>
        <dbReference type="Proteomes" id="UP001209878"/>
    </source>
</evidence>
<accession>A0AAD9K089</accession>
<evidence type="ECO:0000313" key="1">
    <source>
        <dbReference type="EMBL" id="KAK2162302.1"/>
    </source>
</evidence>
<keyword evidence="2" id="KW-1185">Reference proteome</keyword>
<dbReference type="Gene3D" id="3.60.10.10">
    <property type="entry name" value="Endonuclease/exonuclease/phosphatase"/>
    <property type="match status" value="1"/>
</dbReference>
<dbReference type="PANTHER" id="PTHR23227:SF67">
    <property type="entry name" value="CRANIOFACIAL DEVELOPMENT PROTEIN 2-LIKE"/>
    <property type="match status" value="1"/>
</dbReference>
<reference evidence="1" key="1">
    <citation type="journal article" date="2023" name="Mol. Biol. Evol.">
        <title>Third-Generation Sequencing Reveals the Adaptive Role of the Epigenome in Three Deep-Sea Polychaetes.</title>
        <authorList>
            <person name="Perez M."/>
            <person name="Aroh O."/>
            <person name="Sun Y."/>
            <person name="Lan Y."/>
            <person name="Juniper S.K."/>
            <person name="Young C.R."/>
            <person name="Angers B."/>
            <person name="Qian P.Y."/>
        </authorList>
    </citation>
    <scope>NUCLEOTIDE SEQUENCE</scope>
    <source>
        <strain evidence="1">R07B-5</strain>
    </source>
</reference>
<dbReference type="EMBL" id="JAODUO010001528">
    <property type="protein sequence ID" value="KAK2162302.1"/>
    <property type="molecule type" value="Genomic_DNA"/>
</dbReference>
<proteinExistence type="predicted"/>
<gene>
    <name evidence="1" type="ORF">NP493_1527g00019</name>
</gene>